<dbReference type="InParanoid" id="D2VTL4"/>
<keyword evidence="6" id="KW-0966">Cell projection</keyword>
<accession>D2VTL4</accession>
<organism evidence="8">
    <name type="scientific">Naegleria gruberi</name>
    <name type="common">Amoeba</name>
    <dbReference type="NCBI Taxonomy" id="5762"/>
    <lineage>
        <taxon>Eukaryota</taxon>
        <taxon>Discoba</taxon>
        <taxon>Heterolobosea</taxon>
        <taxon>Tetramitia</taxon>
        <taxon>Eutetramitia</taxon>
        <taxon>Vahlkampfiidae</taxon>
        <taxon>Naegleria</taxon>
    </lineage>
</organism>
<comment type="subcellular location">
    <subcellularLocation>
        <location evidence="1">Cytoplasm</location>
        <location evidence="1">Cytoskeleton</location>
        <location evidence="1">Cilium axoneme</location>
    </subcellularLocation>
</comment>
<proteinExistence type="inferred from homology"/>
<dbReference type="PANTHER" id="PTHR31078:SF1">
    <property type="entry name" value="CILIA- AND FLAGELLA-ASSOCIATED PROTEIN 300"/>
    <property type="match status" value="1"/>
</dbReference>
<dbReference type="VEuPathDB" id="AmoebaDB:NAEGRDRAFT_72345"/>
<evidence type="ECO:0000256" key="4">
    <source>
        <dbReference type="ARBA" id="ARBA00022490"/>
    </source>
</evidence>
<comment type="similarity">
    <text evidence="2">Belongs to the CFAP300 family.</text>
</comment>
<evidence type="ECO:0000256" key="2">
    <source>
        <dbReference type="ARBA" id="ARBA00009205"/>
    </source>
</evidence>
<dbReference type="OMA" id="YRKAMAY"/>
<dbReference type="EMBL" id="GG738896">
    <property type="protein sequence ID" value="EFC39881.1"/>
    <property type="molecule type" value="Genomic_DNA"/>
</dbReference>
<sequence length="290" mass="33774">MKLTIRSDKPIVNLYNNFPKDLREHLEKWDLGTESTFYESFYVDLDMNQHDEALVNTESKELLLKRALANSDQIKELANEYLNRLKERFICCGALHQLDTVQDVSPMNIKLADMTLIQREFLTNESLLYLKSLNTRKCLDEQIDSEMYVSDEYRKAMAYMLWAEGCTYYNEDTFIENCNFQQYGLVEDSWTNICARELLLHIHARLVIGGKFGQYEDNLMPYFNNTKLLYKNIVSVQKVSSVDSNQSSQGFSIASKAYKCPVTNDLVDKSYFLLIVHPIDKKVTIMLHAE</sequence>
<dbReference type="RefSeq" id="XP_002672625.1">
    <property type="nucleotide sequence ID" value="XM_002672579.1"/>
</dbReference>
<dbReference type="GO" id="GO:0005930">
    <property type="term" value="C:axoneme"/>
    <property type="evidence" value="ECO:0007669"/>
    <property type="project" value="UniProtKB-SubCell"/>
</dbReference>
<dbReference type="AlphaFoldDB" id="D2VTL4"/>
<reference evidence="7 8" key="1">
    <citation type="journal article" date="2010" name="Cell">
        <title>The genome of Naegleria gruberi illuminates early eukaryotic versatility.</title>
        <authorList>
            <person name="Fritz-Laylin L.K."/>
            <person name="Prochnik S.E."/>
            <person name="Ginger M.L."/>
            <person name="Dacks J.B."/>
            <person name="Carpenter M.L."/>
            <person name="Field M.C."/>
            <person name="Kuo A."/>
            <person name="Paredez A."/>
            <person name="Chapman J."/>
            <person name="Pham J."/>
            <person name="Shu S."/>
            <person name="Neupane R."/>
            <person name="Cipriano M."/>
            <person name="Mancuso J."/>
            <person name="Tu H."/>
            <person name="Salamov A."/>
            <person name="Lindquist E."/>
            <person name="Shapiro H."/>
            <person name="Lucas S."/>
            <person name="Grigoriev I.V."/>
            <person name="Cande W.Z."/>
            <person name="Fulton C."/>
            <person name="Rokhsar D.S."/>
            <person name="Dawson S.C."/>
        </authorList>
    </citation>
    <scope>NUCLEOTIDE SEQUENCE [LARGE SCALE GENOMIC DNA]</scope>
    <source>
        <strain evidence="7 8">NEG-M</strain>
    </source>
</reference>
<dbReference type="Proteomes" id="UP000006671">
    <property type="component" value="Unassembled WGS sequence"/>
</dbReference>
<keyword evidence="5" id="KW-0206">Cytoskeleton</keyword>
<dbReference type="OrthoDB" id="10259249at2759"/>
<keyword evidence="4" id="KW-0963">Cytoplasm</keyword>
<gene>
    <name evidence="7" type="ORF">NAEGRDRAFT_72345</name>
</gene>
<protein>
    <recommendedName>
        <fullName evidence="3">Cilia- and flagella-associated protein 300</fullName>
    </recommendedName>
</protein>
<evidence type="ECO:0000313" key="8">
    <source>
        <dbReference type="Proteomes" id="UP000006671"/>
    </source>
</evidence>
<dbReference type="GeneID" id="8854486"/>
<evidence type="ECO:0000256" key="1">
    <source>
        <dbReference type="ARBA" id="ARBA00004430"/>
    </source>
</evidence>
<keyword evidence="8" id="KW-1185">Reference proteome</keyword>
<name>D2VTL4_NAEGR</name>
<dbReference type="KEGG" id="ngr:NAEGRDRAFT_72345"/>
<dbReference type="InterPro" id="IPR029416">
    <property type="entry name" value="CFAP300"/>
</dbReference>
<evidence type="ECO:0000313" key="7">
    <source>
        <dbReference type="EMBL" id="EFC39881.1"/>
    </source>
</evidence>
<evidence type="ECO:0000256" key="3">
    <source>
        <dbReference type="ARBA" id="ARBA00022174"/>
    </source>
</evidence>
<evidence type="ECO:0000256" key="6">
    <source>
        <dbReference type="ARBA" id="ARBA00023273"/>
    </source>
</evidence>
<evidence type="ECO:0000256" key="5">
    <source>
        <dbReference type="ARBA" id="ARBA00023212"/>
    </source>
</evidence>
<dbReference type="PANTHER" id="PTHR31078">
    <property type="entry name" value="CILIA- AND FLAGELLA-ASSOCIATED PROTEIN 300"/>
    <property type="match status" value="1"/>
</dbReference>
<dbReference type="Pfam" id="PF14926">
    <property type="entry name" value="CFAP300"/>
    <property type="match status" value="1"/>
</dbReference>